<dbReference type="InterPro" id="IPR005123">
    <property type="entry name" value="Oxoglu/Fe-dep_dioxygenase_dom"/>
</dbReference>
<dbReference type="InterPro" id="IPR027443">
    <property type="entry name" value="IPNS-like_sf"/>
</dbReference>
<dbReference type="SUPFAM" id="SSF51197">
    <property type="entry name" value="Clavaminate synthase-like"/>
    <property type="match status" value="1"/>
</dbReference>
<dbReference type="PROSITE" id="PS51471">
    <property type="entry name" value="FE2OG_OXY"/>
    <property type="match status" value="1"/>
</dbReference>
<keyword evidence="6" id="KW-0175">Coiled coil</keyword>
<evidence type="ECO:0000256" key="6">
    <source>
        <dbReference type="SAM" id="Coils"/>
    </source>
</evidence>
<evidence type="ECO:0000259" key="7">
    <source>
        <dbReference type="PROSITE" id="PS51471"/>
    </source>
</evidence>
<evidence type="ECO:0000256" key="5">
    <source>
        <dbReference type="RuleBase" id="RU003682"/>
    </source>
</evidence>
<dbReference type="InterPro" id="IPR044861">
    <property type="entry name" value="IPNS-like_FE2OG_OXY"/>
</dbReference>
<dbReference type="Pfam" id="PF14226">
    <property type="entry name" value="DIOX_N"/>
    <property type="match status" value="1"/>
</dbReference>
<feature type="coiled-coil region" evidence="6">
    <location>
        <begin position="170"/>
        <end position="197"/>
    </location>
</feature>
<dbReference type="GO" id="GO:0046872">
    <property type="term" value="F:metal ion binding"/>
    <property type="evidence" value="ECO:0007669"/>
    <property type="project" value="UniProtKB-KW"/>
</dbReference>
<evidence type="ECO:0000313" key="8">
    <source>
        <dbReference type="EnsemblPlants" id="Kaladp0061s0116.1.v1.1"/>
    </source>
</evidence>
<feature type="domain" description="Fe2OG dioxygenase" evidence="7">
    <location>
        <begin position="206"/>
        <end position="306"/>
    </location>
</feature>
<keyword evidence="2 5" id="KW-0479">Metal-binding</keyword>
<evidence type="ECO:0000313" key="9">
    <source>
        <dbReference type="Proteomes" id="UP000594263"/>
    </source>
</evidence>
<protein>
    <recommendedName>
        <fullName evidence="7">Fe2OG dioxygenase domain-containing protein</fullName>
    </recommendedName>
</protein>
<organism evidence="8 9">
    <name type="scientific">Kalanchoe fedtschenkoi</name>
    <name type="common">Lavender scallops</name>
    <name type="synonym">South American air plant</name>
    <dbReference type="NCBI Taxonomy" id="63787"/>
    <lineage>
        <taxon>Eukaryota</taxon>
        <taxon>Viridiplantae</taxon>
        <taxon>Streptophyta</taxon>
        <taxon>Embryophyta</taxon>
        <taxon>Tracheophyta</taxon>
        <taxon>Spermatophyta</taxon>
        <taxon>Magnoliopsida</taxon>
        <taxon>eudicotyledons</taxon>
        <taxon>Gunneridae</taxon>
        <taxon>Pentapetalae</taxon>
        <taxon>Saxifragales</taxon>
        <taxon>Crassulaceae</taxon>
        <taxon>Kalanchoe</taxon>
    </lineage>
</organism>
<evidence type="ECO:0000256" key="2">
    <source>
        <dbReference type="ARBA" id="ARBA00022723"/>
    </source>
</evidence>
<evidence type="ECO:0000256" key="3">
    <source>
        <dbReference type="ARBA" id="ARBA00023002"/>
    </source>
</evidence>
<proteinExistence type="inferred from homology"/>
<keyword evidence="4 5" id="KW-0408">Iron</keyword>
<dbReference type="EnsemblPlants" id="Kaladp0061s0116.1.v1.1">
    <property type="protein sequence ID" value="Kaladp0061s0116.1.v1.1"/>
    <property type="gene ID" value="Kaladp0061s0116.v1.1"/>
</dbReference>
<evidence type="ECO:0000256" key="1">
    <source>
        <dbReference type="ARBA" id="ARBA00008056"/>
    </source>
</evidence>
<dbReference type="Gene3D" id="2.60.120.330">
    <property type="entry name" value="B-lactam Antibiotic, Isopenicillin N Synthase, Chain"/>
    <property type="match status" value="1"/>
</dbReference>
<evidence type="ECO:0000256" key="4">
    <source>
        <dbReference type="ARBA" id="ARBA00023004"/>
    </source>
</evidence>
<sequence>MEDIATREEEVRAFDETKAGVKGLLDSGITKLPRIFHIHDSNQSLIHDQHAHFGSHVQVPVVDLEGGSRGELVRQIREAAETWGFFQMVNHGVPLSVADAMLEAIKQFHELPKETKAGLYTRAMAQPVKYYSNGYLNPAKPVNWRDTIGFEFSDGHLDMELVPSVCRKALGDYMKHLVELKEKLSELLSEALGLESDYLAKLQCMDSPYLSCNYYPPCPEPSLTIGAAKHSDPCFLTILLQDSVGGLQVLHQDKWADVSPVKGALIANVGDMIQLITNDKFKSVEHKVLAHKAAGPRVSAACFFNPSSKNKTRKAYEPIKQCLTDENPPIYKGVCYSDYLLYSRSKGLDGTSALPHFKL</sequence>
<comment type="similarity">
    <text evidence="1 5">Belongs to the iron/ascorbate-dependent oxidoreductase family.</text>
</comment>
<dbReference type="InterPro" id="IPR026992">
    <property type="entry name" value="DIOX_N"/>
</dbReference>
<dbReference type="PANTHER" id="PTHR10209">
    <property type="entry name" value="OXIDOREDUCTASE, 2OG-FE II OXYGENASE FAMILY PROTEIN"/>
    <property type="match status" value="1"/>
</dbReference>
<dbReference type="AlphaFoldDB" id="A0A7N0UEY5"/>
<name>A0A7N0UEY5_KALFE</name>
<keyword evidence="9" id="KW-1185">Reference proteome</keyword>
<dbReference type="GO" id="GO:0051213">
    <property type="term" value="F:dioxygenase activity"/>
    <property type="evidence" value="ECO:0007669"/>
    <property type="project" value="UniProtKB-ARBA"/>
</dbReference>
<dbReference type="OMA" id="THVGEYL"/>
<dbReference type="Gramene" id="Kaladp0061s0116.1.v1.1">
    <property type="protein sequence ID" value="Kaladp0061s0116.1.v1.1"/>
    <property type="gene ID" value="Kaladp0061s0116.v1.1"/>
</dbReference>
<dbReference type="FunFam" id="2.60.120.330:FF:000005">
    <property type="entry name" value="1-aminocyclopropane-1-carboxylate oxidase homolog 1"/>
    <property type="match status" value="1"/>
</dbReference>
<accession>A0A7N0UEY5</accession>
<dbReference type="PANTHER" id="PTHR10209:SF714">
    <property type="entry name" value="1-AMINOCYCLOPROPANE-1-CARBOXYLATE OXIDASE HOMOLOG 11-RELATED"/>
    <property type="match status" value="1"/>
</dbReference>
<dbReference type="Pfam" id="PF03171">
    <property type="entry name" value="2OG-FeII_Oxy"/>
    <property type="match status" value="1"/>
</dbReference>
<reference evidence="8" key="1">
    <citation type="submission" date="2021-01" db="UniProtKB">
        <authorList>
            <consortium name="EnsemblPlants"/>
        </authorList>
    </citation>
    <scope>IDENTIFICATION</scope>
</reference>
<keyword evidence="3 5" id="KW-0560">Oxidoreductase</keyword>
<dbReference type="Proteomes" id="UP000594263">
    <property type="component" value="Unplaced"/>
</dbReference>